<comment type="caution">
    <text evidence="2">The sequence shown here is derived from an EMBL/GenBank/DDBJ whole genome shotgun (WGS) entry which is preliminary data.</text>
</comment>
<evidence type="ECO:0000313" key="3">
    <source>
        <dbReference type="Proteomes" id="UP001492380"/>
    </source>
</evidence>
<reference evidence="2 3" key="1">
    <citation type="submission" date="2024-04" db="EMBL/GenBank/DDBJ databases">
        <title>Phyllosticta paracitricarpa is synonymous to the EU quarantine fungus P. citricarpa based on phylogenomic analyses.</title>
        <authorList>
            <consortium name="Lawrence Berkeley National Laboratory"/>
            <person name="Van Ingen-Buijs V.A."/>
            <person name="Van Westerhoven A.C."/>
            <person name="Haridas S."/>
            <person name="Skiadas P."/>
            <person name="Martin F."/>
            <person name="Groenewald J.Z."/>
            <person name="Crous P.W."/>
            <person name="Seidl M.F."/>
        </authorList>
    </citation>
    <scope>NUCLEOTIDE SEQUENCE [LARGE SCALE GENOMIC DNA]</scope>
    <source>
        <strain evidence="2 3">CBS 123374</strain>
    </source>
</reference>
<keyword evidence="1" id="KW-1133">Transmembrane helix</keyword>
<protein>
    <submittedName>
        <fullName evidence="2">Uncharacterized protein</fullName>
    </submittedName>
</protein>
<dbReference type="Proteomes" id="UP001492380">
    <property type="component" value="Unassembled WGS sequence"/>
</dbReference>
<evidence type="ECO:0000256" key="1">
    <source>
        <dbReference type="SAM" id="Phobius"/>
    </source>
</evidence>
<keyword evidence="1" id="KW-0812">Transmembrane</keyword>
<gene>
    <name evidence="2" type="ORF">HDK90DRAFT_303478</name>
</gene>
<keyword evidence="3" id="KW-1185">Reference proteome</keyword>
<proteinExistence type="predicted"/>
<evidence type="ECO:0000313" key="2">
    <source>
        <dbReference type="EMBL" id="KAK8232280.1"/>
    </source>
</evidence>
<keyword evidence="1" id="KW-0472">Membrane</keyword>
<sequence>MPGKQQASMQAGGFSHSGHEMATSKRACQTKLSSGCNFAKATILSAHPHLLAGCRQLVWLCGSTTLRNLGRVEPLCSNIPVIRFPRPWLTAAAIGWMGGLASFYLFSARWARGFVWTASLAGPFSRSARLRERPCVSVGVSGEFVWHAGERVSGSGS</sequence>
<name>A0ABR1YLB3_9PEZI</name>
<organism evidence="2 3">
    <name type="scientific">Phyllosticta capitalensis</name>
    <dbReference type="NCBI Taxonomy" id="121624"/>
    <lineage>
        <taxon>Eukaryota</taxon>
        <taxon>Fungi</taxon>
        <taxon>Dikarya</taxon>
        <taxon>Ascomycota</taxon>
        <taxon>Pezizomycotina</taxon>
        <taxon>Dothideomycetes</taxon>
        <taxon>Dothideomycetes incertae sedis</taxon>
        <taxon>Botryosphaeriales</taxon>
        <taxon>Phyllostictaceae</taxon>
        <taxon>Phyllosticta</taxon>
    </lineage>
</organism>
<accession>A0ABR1YLB3</accession>
<dbReference type="EMBL" id="JBBWRZ010000007">
    <property type="protein sequence ID" value="KAK8232280.1"/>
    <property type="molecule type" value="Genomic_DNA"/>
</dbReference>
<feature type="transmembrane region" description="Helical" evidence="1">
    <location>
        <begin position="88"/>
        <end position="106"/>
    </location>
</feature>